<feature type="region of interest" description="Disordered" evidence="1">
    <location>
        <begin position="180"/>
        <end position="228"/>
    </location>
</feature>
<sequence>MAMQLFTFGHPCEHQLRRQCIGGKSCPLCGYPNEWCCSYIKGKINFKRDKPCEGSRCRWNYQHPPQSLFDAVTQVLNESRPIALKIDEGDDKEILALSIDNHHIVDTVQCALQMLRNPPSTYSARVGQLLAYAALRARDTKVFMQLLKTMKKPVDGYILGAYDYLMRGTIPAPLNSSSNTVGGNANNNSVNSGNNNSAGSNQGRAAAKKAGTGSNGNNSSNNNNNDKKEDIADELKSDMVDLMNAALSSGGQLVDREDQHTLQAVFIQSLRSYPKSNKKRQEMLESAVAMFGSKPGPRSTTAAVTAVEQTPPNNISGNSNSPPTTAAVVTNATNNNNNNNNNSAASRAGSVAAATGGAVPGARTVARVVEAAQDENVSVPQRSGSFSNTNNSSGNSGNASYVNVCSAGAGATTAAAVVAAAVAAAGVPSRRPQGTTGSTTPVTPVSTRSKEPCVPTTTIAPTTTVQPTRQQQQQQQQQRPPPPIVGISQLVQQPRQPAACRYEPIRTDLPLPNITLFGGLFGLTTQSAAWAPLGAATSRKTSPPSLPGVVVGSGAATPGLAADMDEKAFRFLSPTTSGVNFFGGIDSLPPEHQLLKGICDD</sequence>
<dbReference type="AlphaFoldDB" id="C9ZUR9"/>
<gene>
    <name evidence="2" type="ORF">TbgDal_VIII1060</name>
</gene>
<feature type="region of interest" description="Disordered" evidence="1">
    <location>
        <begin position="373"/>
        <end position="396"/>
    </location>
</feature>
<dbReference type="EMBL" id="FN554971">
    <property type="protein sequence ID" value="CBH13157.1"/>
    <property type="molecule type" value="Genomic_DNA"/>
</dbReference>
<reference evidence="3" key="1">
    <citation type="journal article" date="2010" name="PLoS Negl. Trop. Dis.">
        <title>The genome sequence of Trypanosoma brucei gambiense, causative agent of chronic human african trypanosomiasis.</title>
        <authorList>
            <person name="Jackson A.P."/>
            <person name="Sanders M."/>
            <person name="Berry A."/>
            <person name="McQuillan J."/>
            <person name="Aslett M.A."/>
            <person name="Quail M.A."/>
            <person name="Chukualim B."/>
            <person name="Capewell P."/>
            <person name="MacLeod A."/>
            <person name="Melville S.E."/>
            <person name="Gibson W."/>
            <person name="Barry J.D."/>
            <person name="Berriman M."/>
            <person name="Hertz-Fowler C."/>
        </authorList>
    </citation>
    <scope>NUCLEOTIDE SEQUENCE [LARGE SCALE GENOMIC DNA]</scope>
    <source>
        <strain evidence="3">MHOM/CI/86/DAL972</strain>
    </source>
</reference>
<dbReference type="PANTHER" id="PTHR20916">
    <property type="entry name" value="CYSTEINE AND GLYCINE-RICH PROTEIN 2 BINDING PROTEIN"/>
    <property type="match status" value="1"/>
</dbReference>
<dbReference type="GeneID" id="23863264"/>
<dbReference type="Proteomes" id="UP000002316">
    <property type="component" value="Chromosome 8"/>
</dbReference>
<dbReference type="VEuPathDB" id="TriTrypDB:Tbg972.8.1060"/>
<dbReference type="RefSeq" id="XP_011775434.1">
    <property type="nucleotide sequence ID" value="XM_011777132.1"/>
</dbReference>
<dbReference type="GO" id="GO:0004402">
    <property type="term" value="F:histone acetyltransferase activity"/>
    <property type="evidence" value="ECO:0007669"/>
    <property type="project" value="TreeGrafter"/>
</dbReference>
<evidence type="ECO:0000256" key="1">
    <source>
        <dbReference type="SAM" id="MobiDB-lite"/>
    </source>
</evidence>
<evidence type="ECO:0000313" key="2">
    <source>
        <dbReference type="EMBL" id="CBH13157.1"/>
    </source>
</evidence>
<feature type="compositionally biased region" description="Low complexity" evidence="1">
    <location>
        <begin position="434"/>
        <end position="478"/>
    </location>
</feature>
<dbReference type="PANTHER" id="PTHR20916:SF26">
    <property type="entry name" value="CYSTEINE-RICH PROTEIN 2-BINDING PROTEIN"/>
    <property type="match status" value="1"/>
</dbReference>
<dbReference type="KEGG" id="tbg:TbgDal_VIII1060"/>
<feature type="compositionally biased region" description="Low complexity" evidence="1">
    <location>
        <begin position="383"/>
        <end position="396"/>
    </location>
</feature>
<protein>
    <submittedName>
        <fullName evidence="2">Uncharacterized protein</fullName>
    </submittedName>
</protein>
<proteinExistence type="predicted"/>
<dbReference type="OrthoDB" id="267149at2759"/>
<accession>C9ZUR9</accession>
<feature type="compositionally biased region" description="Low complexity" evidence="1">
    <location>
        <begin position="215"/>
        <end position="224"/>
    </location>
</feature>
<evidence type="ECO:0000313" key="3">
    <source>
        <dbReference type="Proteomes" id="UP000002316"/>
    </source>
</evidence>
<organism evidence="2 3">
    <name type="scientific">Trypanosoma brucei gambiense (strain MHOM/CI/86/DAL972)</name>
    <dbReference type="NCBI Taxonomy" id="679716"/>
    <lineage>
        <taxon>Eukaryota</taxon>
        <taxon>Discoba</taxon>
        <taxon>Euglenozoa</taxon>
        <taxon>Kinetoplastea</taxon>
        <taxon>Metakinetoplastina</taxon>
        <taxon>Trypanosomatida</taxon>
        <taxon>Trypanosomatidae</taxon>
        <taxon>Trypanosoma</taxon>
    </lineage>
</organism>
<feature type="compositionally biased region" description="Low complexity" evidence="1">
    <location>
        <begin position="180"/>
        <end position="201"/>
    </location>
</feature>
<name>C9ZUR9_TRYB9</name>
<feature type="region of interest" description="Disordered" evidence="1">
    <location>
        <begin position="426"/>
        <end position="486"/>
    </location>
</feature>
<feature type="region of interest" description="Disordered" evidence="1">
    <location>
        <begin position="310"/>
        <end position="348"/>
    </location>
</feature>